<evidence type="ECO:0000313" key="7">
    <source>
        <dbReference type="Proteomes" id="UP000791440"/>
    </source>
</evidence>
<sequence length="520" mass="59518">MKLFVLLGLCLSVVESYRFLVCNPMPIRSITLLAEGIVRHLLNAGHEVVFITAFPDKNNNNPKLRQVDISENYRRMQAEDMLNITFLMENTDQTNDLKAIHDLCIGVGIQTMENENVKKLMQETDQHFDAVIIDWIETDIYAGFAEVFNTHLIWSYSMGPYWPMLRLIDGNSNPAYSVDNMSTNTLPLSFRQRVEELWNQLHWSYIKNFLVYEKEKSVYEKYFGPYAAMRSRTLPPFEKAIYNASLVIANAHHAIGGWPQTPQNFKFVGGCYIDDPPKPLPADLKKLMDSSTNGVIYFSMGSTWRSKDIPKQLTEGLLNIFGKLKQTVIWKYEADLPNKPKNVHILKWAPQTSILAHPNLDFFITHGGLLSSTEAIHFGVALIGIPIYYDQFHNMVKATTAGYAIKVNLNYDLIKNLDAAIKEMLTNPSYKAMAKELQMRYHDRPVKPSVEVVHWIEHVVKTKGAPHLRSPALHVPFYQKTFLDLLALVFAVLLLVFIGLYFLLKQLFKLGTAQKRSKVD</sequence>
<keyword evidence="4" id="KW-0472">Membrane</keyword>
<dbReference type="InterPro" id="IPR050271">
    <property type="entry name" value="UDP-glycosyltransferase"/>
</dbReference>
<dbReference type="CDD" id="cd03784">
    <property type="entry name" value="GT1_Gtf-like"/>
    <property type="match status" value="1"/>
</dbReference>
<comment type="caution">
    <text evidence="6">The sequence shown here is derived from an EMBL/GenBank/DDBJ whole genome shotgun (WGS) entry which is preliminary data.</text>
</comment>
<reference evidence="6" key="1">
    <citation type="journal article" date="2016" name="Insect Biochem. Mol. Biol.">
        <title>Multifaceted biological insights from a draft genome sequence of the tobacco hornworm moth, Manduca sexta.</title>
        <authorList>
            <person name="Kanost M.R."/>
            <person name="Arrese E.L."/>
            <person name="Cao X."/>
            <person name="Chen Y.R."/>
            <person name="Chellapilla S."/>
            <person name="Goldsmith M.R."/>
            <person name="Grosse-Wilde E."/>
            <person name="Heckel D.G."/>
            <person name="Herndon N."/>
            <person name="Jiang H."/>
            <person name="Papanicolaou A."/>
            <person name="Qu J."/>
            <person name="Soulages J.L."/>
            <person name="Vogel H."/>
            <person name="Walters J."/>
            <person name="Waterhouse R.M."/>
            <person name="Ahn S.J."/>
            <person name="Almeida F.C."/>
            <person name="An C."/>
            <person name="Aqrawi P."/>
            <person name="Bretschneider A."/>
            <person name="Bryant W.B."/>
            <person name="Bucks S."/>
            <person name="Chao H."/>
            <person name="Chevignon G."/>
            <person name="Christen J.M."/>
            <person name="Clarke D.F."/>
            <person name="Dittmer N.T."/>
            <person name="Ferguson L.C.F."/>
            <person name="Garavelou S."/>
            <person name="Gordon K.H.J."/>
            <person name="Gunaratna R.T."/>
            <person name="Han Y."/>
            <person name="Hauser F."/>
            <person name="He Y."/>
            <person name="Heidel-Fischer H."/>
            <person name="Hirsh A."/>
            <person name="Hu Y."/>
            <person name="Jiang H."/>
            <person name="Kalra D."/>
            <person name="Klinner C."/>
            <person name="Konig C."/>
            <person name="Kovar C."/>
            <person name="Kroll A.R."/>
            <person name="Kuwar S.S."/>
            <person name="Lee S.L."/>
            <person name="Lehman R."/>
            <person name="Li K."/>
            <person name="Li Z."/>
            <person name="Liang H."/>
            <person name="Lovelace S."/>
            <person name="Lu Z."/>
            <person name="Mansfield J.H."/>
            <person name="McCulloch K.J."/>
            <person name="Mathew T."/>
            <person name="Morton B."/>
            <person name="Muzny D.M."/>
            <person name="Neunemann D."/>
            <person name="Ongeri F."/>
            <person name="Pauchet Y."/>
            <person name="Pu L.L."/>
            <person name="Pyrousis I."/>
            <person name="Rao X.J."/>
            <person name="Redding A."/>
            <person name="Roesel C."/>
            <person name="Sanchez-Gracia A."/>
            <person name="Schaack S."/>
            <person name="Shukla A."/>
            <person name="Tetreau G."/>
            <person name="Wang Y."/>
            <person name="Xiong G.H."/>
            <person name="Traut W."/>
            <person name="Walsh T.K."/>
            <person name="Worley K.C."/>
            <person name="Wu D."/>
            <person name="Wu W."/>
            <person name="Wu Y.Q."/>
            <person name="Zhang X."/>
            <person name="Zou Z."/>
            <person name="Zucker H."/>
            <person name="Briscoe A.D."/>
            <person name="Burmester T."/>
            <person name="Clem R.J."/>
            <person name="Feyereisen R."/>
            <person name="Grimmelikhuijzen C.J.P."/>
            <person name="Hamodrakas S.J."/>
            <person name="Hansson B.S."/>
            <person name="Huguet E."/>
            <person name="Jermiin L.S."/>
            <person name="Lan Q."/>
            <person name="Lehman H.K."/>
            <person name="Lorenzen M."/>
            <person name="Merzendorfer H."/>
            <person name="Michalopoulos I."/>
            <person name="Morton D.B."/>
            <person name="Muthukrishnan S."/>
            <person name="Oakeshott J.G."/>
            <person name="Palmer W."/>
            <person name="Park Y."/>
            <person name="Passarelli A.L."/>
            <person name="Rozas J."/>
            <person name="Schwartz L.M."/>
            <person name="Smith W."/>
            <person name="Southgate A."/>
            <person name="Vilcinskas A."/>
            <person name="Vogt R."/>
            <person name="Wang P."/>
            <person name="Werren J."/>
            <person name="Yu X.Q."/>
            <person name="Zhou J.J."/>
            <person name="Brown S.J."/>
            <person name="Scherer S.E."/>
            <person name="Richards S."/>
            <person name="Blissard G.W."/>
        </authorList>
    </citation>
    <scope>NUCLEOTIDE SEQUENCE</scope>
</reference>
<dbReference type="Pfam" id="PF00201">
    <property type="entry name" value="UDPGT"/>
    <property type="match status" value="1"/>
</dbReference>
<evidence type="ECO:0000256" key="2">
    <source>
        <dbReference type="ARBA" id="ARBA00022676"/>
    </source>
</evidence>
<keyword evidence="3" id="KW-0808">Transferase</keyword>
<dbReference type="InterPro" id="IPR002213">
    <property type="entry name" value="UDP_glucos_trans"/>
</dbReference>
<organism evidence="6 7">
    <name type="scientific">Manduca sexta</name>
    <name type="common">Tobacco hawkmoth</name>
    <name type="synonym">Tobacco hornworm</name>
    <dbReference type="NCBI Taxonomy" id="7130"/>
    <lineage>
        <taxon>Eukaryota</taxon>
        <taxon>Metazoa</taxon>
        <taxon>Ecdysozoa</taxon>
        <taxon>Arthropoda</taxon>
        <taxon>Hexapoda</taxon>
        <taxon>Insecta</taxon>
        <taxon>Pterygota</taxon>
        <taxon>Neoptera</taxon>
        <taxon>Endopterygota</taxon>
        <taxon>Lepidoptera</taxon>
        <taxon>Glossata</taxon>
        <taxon>Ditrysia</taxon>
        <taxon>Bombycoidea</taxon>
        <taxon>Sphingidae</taxon>
        <taxon>Sphinginae</taxon>
        <taxon>Sphingini</taxon>
        <taxon>Manduca</taxon>
    </lineage>
</organism>
<keyword evidence="2" id="KW-0328">Glycosyltransferase</keyword>
<evidence type="ECO:0000313" key="6">
    <source>
        <dbReference type="EMBL" id="KAG6458620.1"/>
    </source>
</evidence>
<feature type="chain" id="PRO_5036850819" evidence="5">
    <location>
        <begin position="17"/>
        <end position="520"/>
    </location>
</feature>
<dbReference type="EMBL" id="JH668589">
    <property type="protein sequence ID" value="KAG6458620.1"/>
    <property type="molecule type" value="Genomic_DNA"/>
</dbReference>
<keyword evidence="4" id="KW-0812">Transmembrane</keyword>
<dbReference type="GO" id="GO:0008194">
    <property type="term" value="F:UDP-glycosyltransferase activity"/>
    <property type="evidence" value="ECO:0007669"/>
    <property type="project" value="InterPro"/>
</dbReference>
<evidence type="ECO:0000256" key="3">
    <source>
        <dbReference type="ARBA" id="ARBA00022679"/>
    </source>
</evidence>
<feature type="signal peptide" evidence="5">
    <location>
        <begin position="1"/>
        <end position="16"/>
    </location>
</feature>
<accession>A0A921ZJA0</accession>
<comment type="similarity">
    <text evidence="1">Belongs to the UDP-glycosyltransferase family.</text>
</comment>
<dbReference type="FunFam" id="3.40.50.2000:FF:000050">
    <property type="entry name" value="UDP-glucuronosyltransferase"/>
    <property type="match status" value="1"/>
</dbReference>
<evidence type="ECO:0000256" key="1">
    <source>
        <dbReference type="ARBA" id="ARBA00009995"/>
    </source>
</evidence>
<proteinExistence type="inferred from homology"/>
<dbReference type="PANTHER" id="PTHR48043">
    <property type="entry name" value="EG:EG0003.4 PROTEIN-RELATED"/>
    <property type="match status" value="1"/>
</dbReference>
<reference evidence="6" key="2">
    <citation type="submission" date="2020-12" db="EMBL/GenBank/DDBJ databases">
        <authorList>
            <person name="Kanost M."/>
        </authorList>
    </citation>
    <scope>NUCLEOTIDE SEQUENCE</scope>
</reference>
<dbReference type="Proteomes" id="UP000791440">
    <property type="component" value="Unassembled WGS sequence"/>
</dbReference>
<dbReference type="AlphaFoldDB" id="A0A921ZJA0"/>
<feature type="transmembrane region" description="Helical" evidence="4">
    <location>
        <begin position="485"/>
        <end position="504"/>
    </location>
</feature>
<evidence type="ECO:0000256" key="5">
    <source>
        <dbReference type="SAM" id="SignalP"/>
    </source>
</evidence>
<name>A0A921ZJA0_MANSE</name>
<dbReference type="PANTHER" id="PTHR48043:SF159">
    <property type="entry name" value="EG:EG0003.4 PROTEIN-RELATED"/>
    <property type="match status" value="1"/>
</dbReference>
<keyword evidence="7" id="KW-1185">Reference proteome</keyword>
<gene>
    <name evidence="6" type="ORF">O3G_MSEX010961</name>
</gene>
<keyword evidence="5" id="KW-0732">Signal</keyword>
<evidence type="ECO:0000256" key="4">
    <source>
        <dbReference type="SAM" id="Phobius"/>
    </source>
</evidence>
<protein>
    <submittedName>
        <fullName evidence="6">UDP-glycosyltransferase</fullName>
    </submittedName>
</protein>
<keyword evidence="4" id="KW-1133">Transmembrane helix</keyword>